<evidence type="ECO:0000313" key="10">
    <source>
        <dbReference type="EMBL" id="RYC04996.1"/>
    </source>
</evidence>
<feature type="region of interest" description="Disordered" evidence="8">
    <location>
        <begin position="1"/>
        <end position="21"/>
    </location>
</feature>
<dbReference type="InterPro" id="IPR037294">
    <property type="entry name" value="ABC_BtuC-like"/>
</dbReference>
<dbReference type="InterPro" id="IPR000522">
    <property type="entry name" value="ABC_transptr_permease_BtuC"/>
</dbReference>
<dbReference type="Pfam" id="PF01032">
    <property type="entry name" value="FecCD"/>
    <property type="match status" value="1"/>
</dbReference>
<dbReference type="EMBL" id="SDWU01000001">
    <property type="protein sequence ID" value="RYC04996.1"/>
    <property type="molecule type" value="Genomic_DNA"/>
</dbReference>
<gene>
    <name evidence="10" type="ORF">EUA07_00410</name>
</gene>
<feature type="transmembrane region" description="Helical" evidence="9">
    <location>
        <begin position="205"/>
        <end position="227"/>
    </location>
</feature>
<protein>
    <submittedName>
        <fullName evidence="10">Iron ABC transporter permease</fullName>
    </submittedName>
</protein>
<dbReference type="Proteomes" id="UP000293291">
    <property type="component" value="Unassembled WGS sequence"/>
</dbReference>
<evidence type="ECO:0000256" key="1">
    <source>
        <dbReference type="ARBA" id="ARBA00004651"/>
    </source>
</evidence>
<keyword evidence="6 9" id="KW-1133">Transmembrane helix</keyword>
<dbReference type="GO" id="GO:0005886">
    <property type="term" value="C:plasma membrane"/>
    <property type="evidence" value="ECO:0007669"/>
    <property type="project" value="UniProtKB-SubCell"/>
</dbReference>
<organism evidence="10 11">
    <name type="scientific">Nocardioides ganghwensis</name>
    <dbReference type="NCBI Taxonomy" id="252230"/>
    <lineage>
        <taxon>Bacteria</taxon>
        <taxon>Bacillati</taxon>
        <taxon>Actinomycetota</taxon>
        <taxon>Actinomycetes</taxon>
        <taxon>Propionibacteriales</taxon>
        <taxon>Nocardioidaceae</taxon>
        <taxon>Nocardioides</taxon>
    </lineage>
</organism>
<accession>A0A4Q2SHP6</accession>
<comment type="similarity">
    <text evidence="2">Belongs to the binding-protein-dependent transport system permease family. FecCD subfamily.</text>
</comment>
<dbReference type="RefSeq" id="WP_129453018.1">
    <property type="nucleotide sequence ID" value="NZ_JACXYX010000003.1"/>
</dbReference>
<dbReference type="GO" id="GO:0033214">
    <property type="term" value="P:siderophore-iron import into cell"/>
    <property type="evidence" value="ECO:0007669"/>
    <property type="project" value="TreeGrafter"/>
</dbReference>
<keyword evidence="3" id="KW-0813">Transport</keyword>
<evidence type="ECO:0000256" key="5">
    <source>
        <dbReference type="ARBA" id="ARBA00022692"/>
    </source>
</evidence>
<keyword evidence="7 9" id="KW-0472">Membrane</keyword>
<feature type="transmembrane region" description="Helical" evidence="9">
    <location>
        <begin position="291"/>
        <end position="314"/>
    </location>
</feature>
<dbReference type="AlphaFoldDB" id="A0A4Q2SHP6"/>
<keyword evidence="5 9" id="KW-0812">Transmembrane</keyword>
<dbReference type="FunFam" id="1.10.3470.10:FF:000001">
    <property type="entry name" value="Vitamin B12 ABC transporter permease BtuC"/>
    <property type="match status" value="1"/>
</dbReference>
<dbReference type="PANTHER" id="PTHR30472">
    <property type="entry name" value="FERRIC ENTEROBACTIN TRANSPORT SYSTEM PERMEASE PROTEIN"/>
    <property type="match status" value="1"/>
</dbReference>
<dbReference type="Gene3D" id="1.10.3470.10">
    <property type="entry name" value="ABC transporter involved in vitamin B12 uptake, BtuC"/>
    <property type="match status" value="1"/>
</dbReference>
<evidence type="ECO:0000256" key="6">
    <source>
        <dbReference type="ARBA" id="ARBA00022989"/>
    </source>
</evidence>
<evidence type="ECO:0000256" key="3">
    <source>
        <dbReference type="ARBA" id="ARBA00022448"/>
    </source>
</evidence>
<comment type="caution">
    <text evidence="10">The sequence shown here is derived from an EMBL/GenBank/DDBJ whole genome shotgun (WGS) entry which is preliminary data.</text>
</comment>
<dbReference type="CDD" id="cd06550">
    <property type="entry name" value="TM_ABC_iron-siderophores_like"/>
    <property type="match status" value="1"/>
</dbReference>
<feature type="transmembrane region" description="Helical" evidence="9">
    <location>
        <begin position="29"/>
        <end position="51"/>
    </location>
</feature>
<sequence>MTALVPTREDVLRPPGGGRGRRPALPVSVAISVAALAGAGVLSLLVGARAVPLEAVWDSAHPLHAVVAARLDRTLLGLAVGAALGLAGALMQGLTRNPLADPGILGVNAGATFAMVVGMTAFGLSGMGAYLPLAFVGAAVAAAAVHGIAALGRDGATPLKLAITGAALSAGLASWTTGLLLADRKTMESFRFWQVGTVGGRGTDVLLAGLPFLLVGALLALAGARLLDTLALGDDLARGLGRRTTRDRLVIAVAIVLLAGTATALAGPIAFVGLVVPHVVRSLVGPDHRRVLPFSMLGGAVLVVVADTVGRVVLPPAEVQVGIMAAVVGVPFFVALIRRTGRAL</sequence>
<dbReference type="GO" id="GO:0022857">
    <property type="term" value="F:transmembrane transporter activity"/>
    <property type="evidence" value="ECO:0007669"/>
    <property type="project" value="InterPro"/>
</dbReference>
<feature type="transmembrane region" description="Helical" evidence="9">
    <location>
        <begin position="321"/>
        <end position="338"/>
    </location>
</feature>
<feature type="transmembrane region" description="Helical" evidence="9">
    <location>
        <begin position="248"/>
        <end position="271"/>
    </location>
</feature>
<reference evidence="10 11" key="1">
    <citation type="submission" date="2019-01" db="EMBL/GenBank/DDBJ databases">
        <title>Novel species of Nocardioides.</title>
        <authorList>
            <person name="Liu Q."/>
            <person name="Xin Y.-H."/>
        </authorList>
    </citation>
    <scope>NUCLEOTIDE SEQUENCE [LARGE SCALE GENOMIC DNA]</scope>
    <source>
        <strain evidence="10 11">CGMCC 4.6875</strain>
    </source>
</reference>
<feature type="transmembrane region" description="Helical" evidence="9">
    <location>
        <begin position="103"/>
        <end position="124"/>
    </location>
</feature>
<evidence type="ECO:0000256" key="2">
    <source>
        <dbReference type="ARBA" id="ARBA00007935"/>
    </source>
</evidence>
<name>A0A4Q2SHP6_9ACTN</name>
<evidence type="ECO:0000313" key="11">
    <source>
        <dbReference type="Proteomes" id="UP000293291"/>
    </source>
</evidence>
<evidence type="ECO:0000256" key="9">
    <source>
        <dbReference type="SAM" id="Phobius"/>
    </source>
</evidence>
<dbReference type="SUPFAM" id="SSF81345">
    <property type="entry name" value="ABC transporter involved in vitamin B12 uptake, BtuC"/>
    <property type="match status" value="1"/>
</dbReference>
<evidence type="ECO:0000256" key="4">
    <source>
        <dbReference type="ARBA" id="ARBA00022475"/>
    </source>
</evidence>
<feature type="transmembrane region" description="Helical" evidence="9">
    <location>
        <begin position="130"/>
        <end position="149"/>
    </location>
</feature>
<comment type="subcellular location">
    <subcellularLocation>
        <location evidence="1">Cell membrane</location>
        <topology evidence="1">Multi-pass membrane protein</topology>
    </subcellularLocation>
</comment>
<evidence type="ECO:0000256" key="7">
    <source>
        <dbReference type="ARBA" id="ARBA00023136"/>
    </source>
</evidence>
<dbReference type="OrthoDB" id="9782305at2"/>
<feature type="transmembrane region" description="Helical" evidence="9">
    <location>
        <begin position="71"/>
        <end position="91"/>
    </location>
</feature>
<feature type="transmembrane region" description="Helical" evidence="9">
    <location>
        <begin position="161"/>
        <end position="182"/>
    </location>
</feature>
<proteinExistence type="inferred from homology"/>
<keyword evidence="4" id="KW-1003">Cell membrane</keyword>
<evidence type="ECO:0000256" key="8">
    <source>
        <dbReference type="SAM" id="MobiDB-lite"/>
    </source>
</evidence>
<dbReference type="PANTHER" id="PTHR30472:SF1">
    <property type="entry name" value="FE(3+) DICITRATE TRANSPORT SYSTEM PERMEASE PROTEIN FECC-RELATED"/>
    <property type="match status" value="1"/>
</dbReference>
<keyword evidence="11" id="KW-1185">Reference proteome</keyword>